<feature type="repeat" description="TPR" evidence="3">
    <location>
        <begin position="236"/>
        <end position="269"/>
    </location>
</feature>
<accession>A0A3G8XXS1</accession>
<proteinExistence type="predicted"/>
<gene>
    <name evidence="4" type="ORF">EIB73_10255</name>
</gene>
<reference evidence="5" key="1">
    <citation type="submission" date="2018-11" db="EMBL/GenBank/DDBJ databases">
        <title>Proposal to divide the Flavobacteriaceae and reorganize its genera based on Amino Acid Identity values calculated from whole genome sequences.</title>
        <authorList>
            <person name="Nicholson A.C."/>
            <person name="Gulvik C.A."/>
            <person name="Whitney A.M."/>
            <person name="Humrighouse B.W."/>
            <person name="Bell M."/>
            <person name="Holmes B."/>
            <person name="Steigerwalt A.G."/>
            <person name="Villarma A."/>
            <person name="Sheth M."/>
            <person name="Batra D."/>
            <person name="Pryor J."/>
            <person name="Bernardet J.-F."/>
            <person name="Hugo C."/>
            <person name="Kampfer P."/>
            <person name="Newman J.D."/>
            <person name="McQuiston J.R."/>
        </authorList>
    </citation>
    <scope>NUCLEOTIDE SEQUENCE [LARGE SCALE GENOMIC DNA]</scope>
    <source>
        <strain evidence="5">G0081</strain>
    </source>
</reference>
<sequence>MKKTFTLLFVFLFTMMFQIKGQKDSTAALEKIPQYIPPPPKPGSSAYKSSAEPQFSCSEEYERVWELYKNKNYDKSLSLIDKVLKRCDLQAAYYEMKGYILIKMARTKEVIKTATEGLAISPTDASLLDMRGSSYYFDFQPEKALLDFREMLKYDKGNARYYNNYLKLLNEMRKDSEMISVFNTFLTEKKKGVDFKDKRFLGEVYFYTSLAFQRQNDTKRGVELLDEALKLSPDGKSYLNNRGLFLQELGQSDKALTDFNKLIKIDPELAQSYIHRASVFQDLKQFDNSRKDYLKALALGTGANEVYAELANVYLKMNDYENARRNFEIFLTKNVQNPSAYSNYAFALFDMNDQKKSLENFEKAYALENNEIDTLVGLTVLYKLTGNDKRSEEIKKEIAAKTEYKADKKLLKTLEKSHYFYTDKFKTEWENVF</sequence>
<organism evidence="4 5">
    <name type="scientific">Kaistella carnis</name>
    <dbReference type="NCBI Taxonomy" id="1241979"/>
    <lineage>
        <taxon>Bacteria</taxon>
        <taxon>Pseudomonadati</taxon>
        <taxon>Bacteroidota</taxon>
        <taxon>Flavobacteriia</taxon>
        <taxon>Flavobacteriales</taxon>
        <taxon>Weeksellaceae</taxon>
        <taxon>Chryseobacterium group</taxon>
        <taxon>Kaistella</taxon>
    </lineage>
</organism>
<dbReference type="Pfam" id="PF13432">
    <property type="entry name" value="TPR_16"/>
    <property type="match status" value="2"/>
</dbReference>
<dbReference type="OrthoDB" id="9814069at2"/>
<dbReference type="SUPFAM" id="SSF48452">
    <property type="entry name" value="TPR-like"/>
    <property type="match status" value="1"/>
</dbReference>
<dbReference type="AlphaFoldDB" id="A0A3G8XXS1"/>
<dbReference type="EMBL" id="CP034159">
    <property type="protein sequence ID" value="AZI33541.1"/>
    <property type="molecule type" value="Genomic_DNA"/>
</dbReference>
<evidence type="ECO:0000256" key="1">
    <source>
        <dbReference type="ARBA" id="ARBA00022737"/>
    </source>
</evidence>
<dbReference type="PROSITE" id="PS50005">
    <property type="entry name" value="TPR"/>
    <property type="match status" value="4"/>
</dbReference>
<dbReference type="Gene3D" id="1.25.40.10">
    <property type="entry name" value="Tetratricopeptide repeat domain"/>
    <property type="match status" value="1"/>
</dbReference>
<dbReference type="Pfam" id="PF13181">
    <property type="entry name" value="TPR_8"/>
    <property type="match status" value="1"/>
</dbReference>
<feature type="repeat" description="TPR" evidence="3">
    <location>
        <begin position="338"/>
        <end position="371"/>
    </location>
</feature>
<feature type="repeat" description="TPR" evidence="3">
    <location>
        <begin position="304"/>
        <end position="337"/>
    </location>
</feature>
<feature type="repeat" description="TPR" evidence="3">
    <location>
        <begin position="202"/>
        <end position="235"/>
    </location>
</feature>
<keyword evidence="1" id="KW-0677">Repeat</keyword>
<name>A0A3G8XXS1_9FLAO</name>
<dbReference type="PANTHER" id="PTHR44858">
    <property type="entry name" value="TETRATRICOPEPTIDE REPEAT PROTEIN 6"/>
    <property type="match status" value="1"/>
</dbReference>
<dbReference type="Gene3D" id="1.25.40.1040">
    <property type="match status" value="1"/>
</dbReference>
<dbReference type="PANTHER" id="PTHR44858:SF1">
    <property type="entry name" value="UDP-N-ACETYLGLUCOSAMINE--PEPTIDE N-ACETYLGLUCOSAMINYLTRANSFERASE SPINDLY-RELATED"/>
    <property type="match status" value="1"/>
</dbReference>
<evidence type="ECO:0000256" key="2">
    <source>
        <dbReference type="ARBA" id="ARBA00022803"/>
    </source>
</evidence>
<dbReference type="InterPro" id="IPR011990">
    <property type="entry name" value="TPR-like_helical_dom_sf"/>
</dbReference>
<dbReference type="InterPro" id="IPR050498">
    <property type="entry name" value="Ycf3"/>
</dbReference>
<dbReference type="Proteomes" id="UP000270185">
    <property type="component" value="Chromosome"/>
</dbReference>
<dbReference type="SMART" id="SM00028">
    <property type="entry name" value="TPR"/>
    <property type="match status" value="7"/>
</dbReference>
<evidence type="ECO:0000313" key="5">
    <source>
        <dbReference type="Proteomes" id="UP000270185"/>
    </source>
</evidence>
<dbReference type="RefSeq" id="WP_125025102.1">
    <property type="nucleotide sequence ID" value="NZ_CP034159.1"/>
</dbReference>
<dbReference type="InterPro" id="IPR019734">
    <property type="entry name" value="TPR_rpt"/>
</dbReference>
<evidence type="ECO:0000256" key="3">
    <source>
        <dbReference type="PROSITE-ProRule" id="PRU00339"/>
    </source>
</evidence>
<dbReference type="KEGG" id="ccas:EIB73_10255"/>
<evidence type="ECO:0000313" key="4">
    <source>
        <dbReference type="EMBL" id="AZI33541.1"/>
    </source>
</evidence>
<protein>
    <submittedName>
        <fullName evidence="4">Uncharacterized protein</fullName>
    </submittedName>
</protein>
<keyword evidence="5" id="KW-1185">Reference proteome</keyword>
<keyword evidence="2 3" id="KW-0802">TPR repeat</keyword>